<accession>A0AAD4ER94</accession>
<evidence type="ECO:0008006" key="11">
    <source>
        <dbReference type="Google" id="ProtNLM"/>
    </source>
</evidence>
<evidence type="ECO:0000256" key="2">
    <source>
        <dbReference type="ARBA" id="ARBA00010617"/>
    </source>
</evidence>
<evidence type="ECO:0000256" key="4">
    <source>
        <dbReference type="ARBA" id="ARBA00023004"/>
    </source>
</evidence>
<dbReference type="PANTHER" id="PTHR47582">
    <property type="entry name" value="P450, PUTATIVE (EUROFUNG)-RELATED"/>
    <property type="match status" value="1"/>
</dbReference>
<evidence type="ECO:0000256" key="7">
    <source>
        <dbReference type="RuleBase" id="RU000461"/>
    </source>
</evidence>
<dbReference type="Gene3D" id="1.10.630.10">
    <property type="entry name" value="Cytochrome P450"/>
    <property type="match status" value="1"/>
</dbReference>
<evidence type="ECO:0000256" key="3">
    <source>
        <dbReference type="ARBA" id="ARBA00022723"/>
    </source>
</evidence>
<keyword evidence="8" id="KW-1133">Transmembrane helix</keyword>
<dbReference type="PANTHER" id="PTHR47582:SF1">
    <property type="entry name" value="P450, PUTATIVE (EUROFUNG)-RELATED"/>
    <property type="match status" value="1"/>
</dbReference>
<comment type="similarity">
    <text evidence="2 7">Belongs to the cytochrome P450 family.</text>
</comment>
<dbReference type="GO" id="GO:0016705">
    <property type="term" value="F:oxidoreductase activity, acting on paired donors, with incorporation or reduction of molecular oxygen"/>
    <property type="evidence" value="ECO:0007669"/>
    <property type="project" value="InterPro"/>
</dbReference>
<dbReference type="GO" id="GO:0004497">
    <property type="term" value="F:monooxygenase activity"/>
    <property type="evidence" value="ECO:0007669"/>
    <property type="project" value="UniProtKB-KW"/>
</dbReference>
<evidence type="ECO:0000313" key="10">
    <source>
        <dbReference type="Proteomes" id="UP001197093"/>
    </source>
</evidence>
<dbReference type="PRINTS" id="PR00465">
    <property type="entry name" value="EP450IV"/>
</dbReference>
<dbReference type="Proteomes" id="UP001197093">
    <property type="component" value="Unassembled WGS sequence"/>
</dbReference>
<evidence type="ECO:0000256" key="5">
    <source>
        <dbReference type="ARBA" id="ARBA00023033"/>
    </source>
</evidence>
<keyword evidence="8" id="KW-0472">Membrane</keyword>
<dbReference type="PROSITE" id="PS00086">
    <property type="entry name" value="CYTOCHROME_P450"/>
    <property type="match status" value="1"/>
</dbReference>
<keyword evidence="6 7" id="KW-0349">Heme</keyword>
<dbReference type="InterPro" id="IPR036396">
    <property type="entry name" value="Cyt_P450_sf"/>
</dbReference>
<proteinExistence type="inferred from homology"/>
<dbReference type="GO" id="GO:0020037">
    <property type="term" value="F:heme binding"/>
    <property type="evidence" value="ECO:0007669"/>
    <property type="project" value="InterPro"/>
</dbReference>
<name>A0AAD4ER94_9PEZI</name>
<dbReference type="InterPro" id="IPR017972">
    <property type="entry name" value="Cyt_P450_CS"/>
</dbReference>
<feature type="transmembrane region" description="Helical" evidence="8">
    <location>
        <begin position="301"/>
        <end position="324"/>
    </location>
</feature>
<comment type="cofactor">
    <cofactor evidence="1 6">
        <name>heme</name>
        <dbReference type="ChEBI" id="CHEBI:30413"/>
    </cofactor>
</comment>
<organism evidence="9 10">
    <name type="scientific">Staphylotrichum longicolle</name>
    <dbReference type="NCBI Taxonomy" id="669026"/>
    <lineage>
        <taxon>Eukaryota</taxon>
        <taxon>Fungi</taxon>
        <taxon>Dikarya</taxon>
        <taxon>Ascomycota</taxon>
        <taxon>Pezizomycotina</taxon>
        <taxon>Sordariomycetes</taxon>
        <taxon>Sordariomycetidae</taxon>
        <taxon>Sordariales</taxon>
        <taxon>Chaetomiaceae</taxon>
        <taxon>Staphylotrichum</taxon>
    </lineage>
</organism>
<dbReference type="Pfam" id="PF00067">
    <property type="entry name" value="p450"/>
    <property type="match status" value="1"/>
</dbReference>
<evidence type="ECO:0000256" key="8">
    <source>
        <dbReference type="SAM" id="Phobius"/>
    </source>
</evidence>
<dbReference type="CDD" id="cd11040">
    <property type="entry name" value="CYP7_CYP8-like"/>
    <property type="match status" value="1"/>
</dbReference>
<comment type="caution">
    <text evidence="9">The sequence shown here is derived from an EMBL/GenBank/DDBJ whole genome shotgun (WGS) entry which is preliminary data.</text>
</comment>
<protein>
    <recommendedName>
        <fullName evidence="11">Cytochrome P450</fullName>
    </recommendedName>
</protein>
<dbReference type="SUPFAM" id="SSF48264">
    <property type="entry name" value="Cytochrome P450"/>
    <property type="match status" value="1"/>
</dbReference>
<dbReference type="AlphaFoldDB" id="A0AAD4ER94"/>
<keyword evidence="5 7" id="KW-0503">Monooxygenase</keyword>
<evidence type="ECO:0000256" key="1">
    <source>
        <dbReference type="ARBA" id="ARBA00001971"/>
    </source>
</evidence>
<keyword evidence="10" id="KW-1185">Reference proteome</keyword>
<feature type="transmembrane region" description="Helical" evidence="8">
    <location>
        <begin position="20"/>
        <end position="39"/>
    </location>
</feature>
<dbReference type="GO" id="GO:0005506">
    <property type="term" value="F:iron ion binding"/>
    <property type="evidence" value="ECO:0007669"/>
    <property type="project" value="InterPro"/>
</dbReference>
<gene>
    <name evidence="9" type="ORF">NEMBOFW57_008173</name>
</gene>
<keyword evidence="4 6" id="KW-0408">Iron</keyword>
<feature type="binding site" description="axial binding residue" evidence="6">
    <location>
        <position position="471"/>
    </location>
    <ligand>
        <name>heme</name>
        <dbReference type="ChEBI" id="CHEBI:30413"/>
    </ligand>
    <ligandPart>
        <name>Fe</name>
        <dbReference type="ChEBI" id="CHEBI:18248"/>
    </ligandPart>
</feature>
<evidence type="ECO:0000256" key="6">
    <source>
        <dbReference type="PIRSR" id="PIRSR602403-1"/>
    </source>
</evidence>
<dbReference type="InterPro" id="IPR053007">
    <property type="entry name" value="CYP450_monoxygenase_sec-met"/>
</dbReference>
<keyword evidence="7" id="KW-0560">Oxidoreductase</keyword>
<keyword evidence="8" id="KW-0812">Transmembrane</keyword>
<keyword evidence="3 6" id="KW-0479">Metal-binding</keyword>
<dbReference type="InterPro" id="IPR001128">
    <property type="entry name" value="Cyt_P450"/>
</dbReference>
<dbReference type="InterPro" id="IPR002403">
    <property type="entry name" value="Cyt_P450_E_grp-IV"/>
</dbReference>
<evidence type="ECO:0000313" key="9">
    <source>
        <dbReference type="EMBL" id="KAG7285879.1"/>
    </source>
</evidence>
<reference evidence="9" key="1">
    <citation type="submission" date="2023-02" db="EMBL/GenBank/DDBJ databases">
        <authorList>
            <person name="Palmer J.M."/>
        </authorList>
    </citation>
    <scope>NUCLEOTIDE SEQUENCE</scope>
    <source>
        <strain evidence="9">FW57</strain>
    </source>
</reference>
<dbReference type="EMBL" id="JAHCVI010000004">
    <property type="protein sequence ID" value="KAG7285879.1"/>
    <property type="molecule type" value="Genomic_DNA"/>
</dbReference>
<sequence length="545" mass="59696">MAVNETSGALPALTTPGLDSPMTIPITIGIAVVIAFLLLHTLTPSVDPREPPLVRPRIPFIGHIIGLMRHQAQFHMNLQRSTHKTIATLPMLTGKMYAVWDPQLVASGLRNKSLSVNPHILAATPKVAQVSAPTAALLRGPDAEHIVDRVLLHAVPASLRGAGIQRLNRTALDLLAAELTALAPSSTRPVPVPNTWLFIRRLLSTATTTAVYGPAHNPFSDPAVEAALWELEKNLLKLTLDLPAVFTRAGNRARQTLFDALTPYYKAHRDTDPAASEFIRNRAEELRAAGIPDEDLARVEVMLPFAALANTVPLLFWMVCFVFSRPELVRELRQEVEGLVVAGGKSDEEQGDKKTTKVVLTAGTVEERCPLLMACYKETQRVAVHQVSTRTVMRDVMLRDAEGREYLLKEGGVAQLVIGAGHGMEEYWGKDGGEFKPERFLAGKGEDGEASGGVRATRVAFQPFGGGLHLCPGRQFAFAEMMAVMVTLLLAFELEPLEGTEWKLPKFATRSMIDAVTKPARHGEGFGLTIRRRPGWEGVHWEFEL</sequence>